<accession>A0A644YMW2</accession>
<evidence type="ECO:0000256" key="1">
    <source>
        <dbReference type="SAM" id="MobiDB-lite"/>
    </source>
</evidence>
<reference evidence="3" key="1">
    <citation type="submission" date="2019-08" db="EMBL/GenBank/DDBJ databases">
        <authorList>
            <person name="Kucharzyk K."/>
            <person name="Murdoch R.W."/>
            <person name="Higgins S."/>
            <person name="Loffler F."/>
        </authorList>
    </citation>
    <scope>NUCLEOTIDE SEQUENCE</scope>
</reference>
<dbReference type="InterPro" id="IPR032698">
    <property type="entry name" value="SirB1_N"/>
</dbReference>
<protein>
    <recommendedName>
        <fullName evidence="2">Protein SirB1 N-terminal domain-containing protein</fullName>
    </recommendedName>
</protein>
<organism evidence="3">
    <name type="scientific">bioreactor metagenome</name>
    <dbReference type="NCBI Taxonomy" id="1076179"/>
    <lineage>
        <taxon>unclassified sequences</taxon>
        <taxon>metagenomes</taxon>
        <taxon>ecological metagenomes</taxon>
    </lineage>
</organism>
<dbReference type="Pfam" id="PF13369">
    <property type="entry name" value="Transglut_core2"/>
    <property type="match status" value="1"/>
</dbReference>
<gene>
    <name evidence="3" type="ORF">SDC9_74358</name>
</gene>
<name>A0A644YMW2_9ZZZZ</name>
<evidence type="ECO:0000259" key="2">
    <source>
        <dbReference type="Pfam" id="PF13369"/>
    </source>
</evidence>
<sequence>MVMSHEVSTTYLKRLLGLLDDPSETVGTGAMAGLLQHEAELLPLLAELQEADNPLLRKRVHQLQAILTVRERRRRFLSLLQSRRVDLLEGMVEVHLLWFDNDSRPALFELFQSFLDVASNNRIKTIEDLGSFMLRSGFNVPPAGELTDPENYCIGTILEDRIGADIMLCVIALLVGAEAGLELGLVRVMGNFAVINVAGVMICPTNDWAVDRASKLKNGDFWNDPAAILKYASLMLFLYAVGSDSFRYIHTIGHSLSGVDEQSGLDFLPYPYGGEKPSGEASPPETAADAGHDDPRQ</sequence>
<comment type="caution">
    <text evidence="3">The sequence shown here is derived from an EMBL/GenBank/DDBJ whole genome shotgun (WGS) entry which is preliminary data.</text>
</comment>
<dbReference type="AlphaFoldDB" id="A0A644YMW2"/>
<feature type="domain" description="Protein SirB1 N-terminal" evidence="2">
    <location>
        <begin position="144"/>
        <end position="195"/>
    </location>
</feature>
<feature type="region of interest" description="Disordered" evidence="1">
    <location>
        <begin position="267"/>
        <end position="297"/>
    </location>
</feature>
<evidence type="ECO:0000313" key="3">
    <source>
        <dbReference type="EMBL" id="MPM27843.1"/>
    </source>
</evidence>
<dbReference type="EMBL" id="VSSQ01005099">
    <property type="protein sequence ID" value="MPM27843.1"/>
    <property type="molecule type" value="Genomic_DNA"/>
</dbReference>
<proteinExistence type="predicted"/>